<dbReference type="PROSITE" id="PS01241">
    <property type="entry name" value="LINK_1"/>
    <property type="match status" value="1"/>
</dbReference>
<dbReference type="InterPro" id="IPR016187">
    <property type="entry name" value="CTDL_fold"/>
</dbReference>
<gene>
    <name evidence="13" type="ORF">PHYPO_G00213730</name>
</gene>
<evidence type="ECO:0000256" key="2">
    <source>
        <dbReference type="ARBA" id="ARBA00022692"/>
    </source>
</evidence>
<evidence type="ECO:0000256" key="8">
    <source>
        <dbReference type="ARBA" id="ARBA00023180"/>
    </source>
</evidence>
<organism evidence="13 14">
    <name type="scientific">Pangasianodon hypophthalmus</name>
    <name type="common">Striped catfish</name>
    <name type="synonym">Helicophagus hypophthalmus</name>
    <dbReference type="NCBI Taxonomy" id="310915"/>
    <lineage>
        <taxon>Eukaryota</taxon>
        <taxon>Metazoa</taxon>
        <taxon>Chordata</taxon>
        <taxon>Craniata</taxon>
        <taxon>Vertebrata</taxon>
        <taxon>Euteleostomi</taxon>
        <taxon>Actinopterygii</taxon>
        <taxon>Neopterygii</taxon>
        <taxon>Teleostei</taxon>
        <taxon>Ostariophysi</taxon>
        <taxon>Siluriformes</taxon>
        <taxon>Pangasiidae</taxon>
        <taxon>Pangasianodon</taxon>
    </lineage>
</organism>
<sequence>MISSRKLKRNVLPGLSCSQYSSAFCAKQNFRGDTMMSRVHSALYSLLSLVLCTASLDLSQVQVYPEKGGISEVFIAQLKNQPYSFNATTAIDVCTSLGVSIATRAQVETAQSNGLQTCRYGWVMEKIAVIPRTEKNPNCGKNKVGIIVWATPPSRLFDVFCSSSTGQTKATTSTTPNMTTVSDGRTDAKTTSPSFFLSARLNESFLGSSPSLQPISTGFSTSVIPTIFSSTVAPMTTKSSQTTPPSTSLPSAGYQPSISSSFSTSFSSTDLSSHPFTNLSSATISSNETDKQPPSGKGFSFRAVPMACVILVAMLLMMAGTGTVWYFKNKRPHRLSSWQRICHKDMFETEMWKHTEQQHFNMQNDNENCGDDITLQMEDDTISS</sequence>
<evidence type="ECO:0000256" key="7">
    <source>
        <dbReference type="ARBA" id="ARBA00023170"/>
    </source>
</evidence>
<comment type="caution">
    <text evidence="13">The sequence shown here is derived from an EMBL/GenBank/DDBJ whole genome shotgun (WGS) entry which is preliminary data.</text>
</comment>
<keyword evidence="7" id="KW-0675">Receptor</keyword>
<evidence type="ECO:0000259" key="12">
    <source>
        <dbReference type="PROSITE" id="PS50963"/>
    </source>
</evidence>
<keyword evidence="2 11" id="KW-0812">Transmembrane</keyword>
<feature type="domain" description="Link" evidence="12">
    <location>
        <begin position="72"/>
        <end position="163"/>
    </location>
</feature>
<feature type="region of interest" description="Disordered" evidence="10">
    <location>
        <begin position="234"/>
        <end position="254"/>
    </location>
</feature>
<keyword evidence="3" id="KW-0732">Signal</keyword>
<feature type="disulfide bond" evidence="9">
    <location>
        <begin position="118"/>
        <end position="139"/>
    </location>
</feature>
<evidence type="ECO:0000256" key="6">
    <source>
        <dbReference type="ARBA" id="ARBA00023157"/>
    </source>
</evidence>
<evidence type="ECO:0000256" key="10">
    <source>
        <dbReference type="SAM" id="MobiDB-lite"/>
    </source>
</evidence>
<evidence type="ECO:0000256" key="4">
    <source>
        <dbReference type="ARBA" id="ARBA00022989"/>
    </source>
</evidence>
<evidence type="ECO:0000256" key="1">
    <source>
        <dbReference type="ARBA" id="ARBA00004167"/>
    </source>
</evidence>
<dbReference type="PROSITE" id="PS50963">
    <property type="entry name" value="LINK_2"/>
    <property type="match status" value="1"/>
</dbReference>
<evidence type="ECO:0000313" key="14">
    <source>
        <dbReference type="Proteomes" id="UP000327468"/>
    </source>
</evidence>
<dbReference type="PANTHER" id="PTHR10225">
    <property type="entry name" value="HYALURONAN RECEPTOR"/>
    <property type="match status" value="1"/>
</dbReference>
<dbReference type="EMBL" id="VFJC01000007">
    <property type="protein sequence ID" value="KAB5574836.1"/>
    <property type="molecule type" value="Genomic_DNA"/>
</dbReference>
<protein>
    <recommendedName>
        <fullName evidence="12">Link domain-containing protein</fullName>
    </recommendedName>
</protein>
<dbReference type="PANTHER" id="PTHR10225:SF2">
    <property type="entry name" value="LYMPHATIC VESSEL ENDOTHELIAL HYALURONIC ACID RECEPTOR 1"/>
    <property type="match status" value="1"/>
</dbReference>
<dbReference type="GO" id="GO:0005886">
    <property type="term" value="C:plasma membrane"/>
    <property type="evidence" value="ECO:0007669"/>
    <property type="project" value="TreeGrafter"/>
</dbReference>
<dbReference type="GO" id="GO:0004888">
    <property type="term" value="F:transmembrane signaling receptor activity"/>
    <property type="evidence" value="ECO:0007669"/>
    <property type="project" value="TreeGrafter"/>
</dbReference>
<dbReference type="InterPro" id="IPR016186">
    <property type="entry name" value="C-type_lectin-like/link_sf"/>
</dbReference>
<dbReference type="Proteomes" id="UP000327468">
    <property type="component" value="Chromosome 6"/>
</dbReference>
<evidence type="ECO:0000256" key="5">
    <source>
        <dbReference type="ARBA" id="ARBA00023136"/>
    </source>
</evidence>
<dbReference type="GO" id="GO:0005540">
    <property type="term" value="F:hyaluronic acid binding"/>
    <property type="evidence" value="ECO:0007669"/>
    <property type="project" value="InterPro"/>
</dbReference>
<evidence type="ECO:0000256" key="11">
    <source>
        <dbReference type="SAM" id="Phobius"/>
    </source>
</evidence>
<reference evidence="13 14" key="1">
    <citation type="submission" date="2019-06" db="EMBL/GenBank/DDBJ databases">
        <title>A chromosome-scale genome assembly of the striped catfish, Pangasianodon hypophthalmus.</title>
        <authorList>
            <person name="Wen M."/>
            <person name="Zahm M."/>
            <person name="Roques C."/>
            <person name="Cabau C."/>
            <person name="Klopp C."/>
            <person name="Donnadieu C."/>
            <person name="Jouanno E."/>
            <person name="Avarre J.-C."/>
            <person name="Campet M."/>
            <person name="Ha T.T.T."/>
            <person name="Dugue R."/>
            <person name="Lampietro C."/>
            <person name="Louis A."/>
            <person name="Herpin A."/>
            <person name="Echchiki A."/>
            <person name="Berthelot C."/>
            <person name="Parey E."/>
            <person name="Roest-Crollius H."/>
            <person name="Braasch I."/>
            <person name="Postlethwait J."/>
            <person name="Bobe J."/>
            <person name="Montfort J."/>
            <person name="Bouchez O."/>
            <person name="Begum T."/>
            <person name="Schartl M."/>
            <person name="Guiguen Y."/>
        </authorList>
    </citation>
    <scope>NUCLEOTIDE SEQUENCE [LARGE SCALE GENOMIC DNA]</scope>
    <source>
        <strain evidence="13 14">Indonesia</strain>
        <tissue evidence="13">Blood</tissue>
    </source>
</reference>
<comment type="subcellular location">
    <subcellularLocation>
        <location evidence="1">Membrane</location>
        <topology evidence="1">Single-pass membrane protein</topology>
    </subcellularLocation>
</comment>
<dbReference type="Pfam" id="PF00193">
    <property type="entry name" value="Xlink"/>
    <property type="match status" value="1"/>
</dbReference>
<keyword evidence="4 11" id="KW-1133">Transmembrane helix</keyword>
<dbReference type="InterPro" id="IPR043210">
    <property type="entry name" value="CD44_antigen-like"/>
</dbReference>
<accession>A0A5N5P7M5</accession>
<keyword evidence="14" id="KW-1185">Reference proteome</keyword>
<proteinExistence type="predicted"/>
<evidence type="ECO:0000313" key="13">
    <source>
        <dbReference type="EMBL" id="KAB5574836.1"/>
    </source>
</evidence>
<keyword evidence="5 11" id="KW-0472">Membrane</keyword>
<dbReference type="InterPro" id="IPR000538">
    <property type="entry name" value="Link_dom"/>
</dbReference>
<keyword evidence="6 9" id="KW-1015">Disulfide bond</keyword>
<comment type="caution">
    <text evidence="9">Lacks conserved residue(s) required for the propagation of feature annotation.</text>
</comment>
<dbReference type="Gene3D" id="3.10.100.10">
    <property type="entry name" value="Mannose-Binding Protein A, subunit A"/>
    <property type="match status" value="1"/>
</dbReference>
<dbReference type="GO" id="GO:0007155">
    <property type="term" value="P:cell adhesion"/>
    <property type="evidence" value="ECO:0007669"/>
    <property type="project" value="InterPro"/>
</dbReference>
<dbReference type="SMART" id="SM00445">
    <property type="entry name" value="LINK"/>
    <property type="match status" value="1"/>
</dbReference>
<feature type="transmembrane region" description="Helical" evidence="11">
    <location>
        <begin position="303"/>
        <end position="327"/>
    </location>
</feature>
<dbReference type="AlphaFoldDB" id="A0A5N5P7M5"/>
<name>A0A5N5P7M5_PANHP</name>
<evidence type="ECO:0000256" key="9">
    <source>
        <dbReference type="PROSITE-ProRule" id="PRU00323"/>
    </source>
</evidence>
<keyword evidence="8" id="KW-0325">Glycoprotein</keyword>
<evidence type="ECO:0000256" key="3">
    <source>
        <dbReference type="ARBA" id="ARBA00022729"/>
    </source>
</evidence>
<dbReference type="SUPFAM" id="SSF56436">
    <property type="entry name" value="C-type lectin-like"/>
    <property type="match status" value="1"/>
</dbReference>